<proteinExistence type="predicted"/>
<dbReference type="EMBL" id="KK114279">
    <property type="protein sequence ID" value="KFM62080.1"/>
    <property type="molecule type" value="Genomic_DNA"/>
</dbReference>
<feature type="non-terminal residue" evidence="1">
    <location>
        <position position="1"/>
    </location>
</feature>
<name>A0A087TAE1_STEMI</name>
<evidence type="ECO:0000313" key="2">
    <source>
        <dbReference type="Proteomes" id="UP000054359"/>
    </source>
</evidence>
<sequence>TNIISNICPTSIHISISLRQKYLTPKFQVIHICAILLIYKLHHSKIPLRGNNILFRFTSYFLRRYQFMNHLLKKAKNDEIYVSNLLFLNALLF</sequence>
<evidence type="ECO:0000313" key="1">
    <source>
        <dbReference type="EMBL" id="KFM62080.1"/>
    </source>
</evidence>
<accession>A0A087TAE1</accession>
<reference evidence="1 2" key="1">
    <citation type="submission" date="2013-11" db="EMBL/GenBank/DDBJ databases">
        <title>Genome sequencing of Stegodyphus mimosarum.</title>
        <authorList>
            <person name="Bechsgaard J."/>
        </authorList>
    </citation>
    <scope>NUCLEOTIDE SEQUENCE [LARGE SCALE GENOMIC DNA]</scope>
</reference>
<protein>
    <submittedName>
        <fullName evidence="1">Uncharacterized protein</fullName>
    </submittedName>
</protein>
<feature type="non-terminal residue" evidence="1">
    <location>
        <position position="93"/>
    </location>
</feature>
<organism evidence="1 2">
    <name type="scientific">Stegodyphus mimosarum</name>
    <name type="common">African social velvet spider</name>
    <dbReference type="NCBI Taxonomy" id="407821"/>
    <lineage>
        <taxon>Eukaryota</taxon>
        <taxon>Metazoa</taxon>
        <taxon>Ecdysozoa</taxon>
        <taxon>Arthropoda</taxon>
        <taxon>Chelicerata</taxon>
        <taxon>Arachnida</taxon>
        <taxon>Araneae</taxon>
        <taxon>Araneomorphae</taxon>
        <taxon>Entelegynae</taxon>
        <taxon>Eresoidea</taxon>
        <taxon>Eresidae</taxon>
        <taxon>Stegodyphus</taxon>
    </lineage>
</organism>
<dbReference type="AlphaFoldDB" id="A0A087TAE1"/>
<gene>
    <name evidence="1" type="ORF">X975_21641</name>
</gene>
<keyword evidence="2" id="KW-1185">Reference proteome</keyword>
<dbReference type="Proteomes" id="UP000054359">
    <property type="component" value="Unassembled WGS sequence"/>
</dbReference>